<dbReference type="AlphaFoldDB" id="A0A1G7N7R2"/>
<protein>
    <recommendedName>
        <fullName evidence="3">DUF1654 domain-containing protein</fullName>
    </recommendedName>
</protein>
<evidence type="ECO:0008006" key="3">
    <source>
        <dbReference type="Google" id="ProtNLM"/>
    </source>
</evidence>
<accession>A0A1G7N7R2</accession>
<dbReference type="Pfam" id="PF07867">
    <property type="entry name" value="DUF1654"/>
    <property type="match status" value="1"/>
</dbReference>
<proteinExistence type="predicted"/>
<sequence length="74" mass="8625">MPNPFSSYYQLSQRIQTAIQGANRRKCRQVHLRPEDGDNIDAWHRIISEIDENENVDITRSDTGWLVSWVPVEA</sequence>
<dbReference type="STRING" id="284577.SAMN05216571_101278"/>
<dbReference type="OrthoDB" id="6171888at2"/>
<evidence type="ECO:0000313" key="1">
    <source>
        <dbReference type="EMBL" id="SDF70118.1"/>
    </source>
</evidence>
<evidence type="ECO:0000313" key="2">
    <source>
        <dbReference type="Proteomes" id="UP000198641"/>
    </source>
</evidence>
<gene>
    <name evidence="1" type="ORF">SAMN05216571_101278</name>
</gene>
<keyword evidence="2" id="KW-1185">Reference proteome</keyword>
<dbReference type="Proteomes" id="UP000198641">
    <property type="component" value="Unassembled WGS sequence"/>
</dbReference>
<dbReference type="EMBL" id="FNCI01000001">
    <property type="protein sequence ID" value="SDF70118.1"/>
    <property type="molecule type" value="Genomic_DNA"/>
</dbReference>
<organism evidence="1 2">
    <name type="scientific">Onishia taeanensis</name>
    <dbReference type="NCBI Taxonomy" id="284577"/>
    <lineage>
        <taxon>Bacteria</taxon>
        <taxon>Pseudomonadati</taxon>
        <taxon>Pseudomonadota</taxon>
        <taxon>Gammaproteobacteria</taxon>
        <taxon>Oceanospirillales</taxon>
        <taxon>Halomonadaceae</taxon>
        <taxon>Onishia</taxon>
    </lineage>
</organism>
<reference evidence="1 2" key="1">
    <citation type="submission" date="2016-10" db="EMBL/GenBank/DDBJ databases">
        <authorList>
            <person name="de Groot N.N."/>
        </authorList>
    </citation>
    <scope>NUCLEOTIDE SEQUENCE [LARGE SCALE GENOMIC DNA]</scope>
    <source>
        <strain evidence="1 2">BH539</strain>
    </source>
</reference>
<dbReference type="RefSeq" id="WP_139172513.1">
    <property type="nucleotide sequence ID" value="NZ_FNCI01000001.1"/>
</dbReference>
<dbReference type="InterPro" id="IPR012449">
    <property type="entry name" value="Phage_F116_Orf28"/>
</dbReference>
<name>A0A1G7N7R2_9GAMM</name>